<name>A0A7J6NY71_PEROL</name>
<feature type="compositionally biased region" description="Low complexity" evidence="1">
    <location>
        <begin position="31"/>
        <end position="90"/>
    </location>
</feature>
<comment type="caution">
    <text evidence="3">The sequence shown here is derived from an EMBL/GenBank/DDBJ whole genome shotgun (WGS) entry which is preliminary data.</text>
</comment>
<feature type="compositionally biased region" description="Pro residues" evidence="1">
    <location>
        <begin position="290"/>
        <end position="299"/>
    </location>
</feature>
<evidence type="ECO:0000256" key="2">
    <source>
        <dbReference type="SAM" id="SignalP"/>
    </source>
</evidence>
<dbReference type="OrthoDB" id="361043at2759"/>
<dbReference type="EMBL" id="JABANP010000141">
    <property type="protein sequence ID" value="KAF4688795.1"/>
    <property type="molecule type" value="Genomic_DNA"/>
</dbReference>
<feature type="chain" id="PRO_5029454601" evidence="2">
    <location>
        <begin position="26"/>
        <end position="793"/>
    </location>
</feature>
<feature type="region of interest" description="Disordered" evidence="1">
    <location>
        <begin position="268"/>
        <end position="307"/>
    </location>
</feature>
<dbReference type="Proteomes" id="UP000541610">
    <property type="component" value="Unassembled WGS sequence"/>
</dbReference>
<feature type="signal peptide" evidence="2">
    <location>
        <begin position="1"/>
        <end position="25"/>
    </location>
</feature>
<organism evidence="3 4">
    <name type="scientific">Perkinsus olseni</name>
    <name type="common">Perkinsus atlanticus</name>
    <dbReference type="NCBI Taxonomy" id="32597"/>
    <lineage>
        <taxon>Eukaryota</taxon>
        <taxon>Sar</taxon>
        <taxon>Alveolata</taxon>
        <taxon>Perkinsozoa</taxon>
        <taxon>Perkinsea</taxon>
        <taxon>Perkinsida</taxon>
        <taxon>Perkinsidae</taxon>
        <taxon>Perkinsus</taxon>
    </lineage>
</organism>
<evidence type="ECO:0000313" key="3">
    <source>
        <dbReference type="EMBL" id="KAF4688795.1"/>
    </source>
</evidence>
<evidence type="ECO:0000313" key="4">
    <source>
        <dbReference type="Proteomes" id="UP000541610"/>
    </source>
</evidence>
<protein>
    <submittedName>
        <fullName evidence="3">Uncharacterized protein</fullName>
    </submittedName>
</protein>
<sequence length="793" mass="85970">MIMSRVILLPLLSSLLLFLFQGCASTRSNFTPITPSDSPLSTTPSTTYPGSTTPGDDPQGPSTSPGSSSGSSSPTTRTTPTPDNTPYTCDAATPAVVGTYRGSFEGSSTQGVSLQFAQPKKIGVMAGSYDSSSFSYSNIYYEFVSGQPWFSLRPFDDSNELLALFNLQSMDQVRVYINHQCQPIRIDFGSTTSAPLAKERAEFARASSNGGGPVWTPLRRICRWVMISWWPCKRRVHGSPSVFSIFMRPPSGRSVLPTFRGTALKQIPHTSTNSHFGNPLTKNYVHPSSSPQPGPPPTWKPLAKFGGPLTSELPPPSTLDAEGLGHAANTAARDRVKGTSPYWQQLKDRALAIAPAMEPRDCALLLNAFSRVRLCDQQLFDTLAPVVEAKLLYFTSVHLAMVFSAYAKTGVKIQESFLSALSREVGARVHEFHSPVEICMLLNAMTKLGLVDLDLFTRWSKHVQARMSQEPFHVRDLSVIASALARVIKHHTVAEGGRQKKEEEDSTAALNEALDPLTDTMDLIAGRALATLGEATPMELARLVLAFTSDSGGIISPPKQLLESSLECARDKLMFMAPAELVNVAFAFGQVRESLTSVSDIALLDASIFERLRFSAVSSAPLFLASEVAGLLQVYARWRIPFGHSDLAVMVSRLVATADKCDAEVACNAAYCTSMIVLNTAKSREIAPSALMESLRKLLQSYSPLIVSSAATLELGTIAKFVEAMSNTAHSDRAVMDALARSLMASPARVVELGRSKRTCHMLIESFIAHGFDPEEDLMLTLREQREGGGGSS</sequence>
<proteinExistence type="predicted"/>
<feature type="region of interest" description="Disordered" evidence="1">
    <location>
        <begin position="30"/>
        <end position="90"/>
    </location>
</feature>
<evidence type="ECO:0000256" key="1">
    <source>
        <dbReference type="SAM" id="MobiDB-lite"/>
    </source>
</evidence>
<reference evidence="3 4" key="1">
    <citation type="submission" date="2020-04" db="EMBL/GenBank/DDBJ databases">
        <title>Perkinsus olseni comparative genomics.</title>
        <authorList>
            <person name="Bogema D.R."/>
        </authorList>
    </citation>
    <scope>NUCLEOTIDE SEQUENCE [LARGE SCALE GENOMIC DNA]</scope>
    <source>
        <strain evidence="3">00978-12</strain>
    </source>
</reference>
<accession>A0A7J6NY71</accession>
<dbReference type="PROSITE" id="PS51257">
    <property type="entry name" value="PROKAR_LIPOPROTEIN"/>
    <property type="match status" value="1"/>
</dbReference>
<keyword evidence="2" id="KW-0732">Signal</keyword>
<dbReference type="AlphaFoldDB" id="A0A7J6NY71"/>
<gene>
    <name evidence="3" type="ORF">FOZ60_002384</name>
</gene>